<dbReference type="EMBL" id="FTMN01000007">
    <property type="protein sequence ID" value="SIQ67631.1"/>
    <property type="molecule type" value="Genomic_DNA"/>
</dbReference>
<reference evidence="1 2" key="1">
    <citation type="submission" date="2017-01" db="EMBL/GenBank/DDBJ databases">
        <authorList>
            <person name="Mah S.A."/>
            <person name="Swanson W.J."/>
            <person name="Moy G.W."/>
            <person name="Vacquier V.D."/>
        </authorList>
    </citation>
    <scope>NUCLEOTIDE SEQUENCE [LARGE SCALE GENOMIC DNA]</scope>
    <source>
        <strain evidence="1 2">DSM 7027</strain>
    </source>
</reference>
<dbReference type="Proteomes" id="UP000186895">
    <property type="component" value="Unassembled WGS sequence"/>
</dbReference>
<name>A0A1N6UQ88_9GAMM</name>
<organism evidence="1 2">
    <name type="scientific">Marinobacterium stanieri</name>
    <dbReference type="NCBI Taxonomy" id="49186"/>
    <lineage>
        <taxon>Bacteria</taxon>
        <taxon>Pseudomonadati</taxon>
        <taxon>Pseudomonadota</taxon>
        <taxon>Gammaproteobacteria</taxon>
        <taxon>Oceanospirillales</taxon>
        <taxon>Oceanospirillaceae</taxon>
        <taxon>Marinobacterium</taxon>
    </lineage>
</organism>
<evidence type="ECO:0000313" key="1">
    <source>
        <dbReference type="EMBL" id="SIQ67631.1"/>
    </source>
</evidence>
<sequence length="41" mass="5069">MLDISEVMKESLFGPFLNEYYDFIEQQIERKKNRIERELDT</sequence>
<proteinExistence type="predicted"/>
<dbReference type="RefSeq" id="WP_276327838.1">
    <property type="nucleotide sequence ID" value="NZ_FTMN01000007.1"/>
</dbReference>
<dbReference type="AlphaFoldDB" id="A0A1N6UQ88"/>
<evidence type="ECO:0000313" key="2">
    <source>
        <dbReference type="Proteomes" id="UP000186895"/>
    </source>
</evidence>
<accession>A0A1N6UQ88</accession>
<keyword evidence="2" id="KW-1185">Reference proteome</keyword>
<gene>
    <name evidence="1" type="ORF">SAMN05421647_107148</name>
</gene>
<protein>
    <submittedName>
        <fullName evidence="1">Uncharacterized protein</fullName>
    </submittedName>
</protein>